<evidence type="ECO:0000313" key="2">
    <source>
        <dbReference type="Proteomes" id="UP001066276"/>
    </source>
</evidence>
<dbReference type="EMBL" id="JANPWB010000005">
    <property type="protein sequence ID" value="KAJ1188111.1"/>
    <property type="molecule type" value="Genomic_DNA"/>
</dbReference>
<name>A0AAV7UI96_PLEWA</name>
<protein>
    <submittedName>
        <fullName evidence="1">Uncharacterized protein</fullName>
    </submittedName>
</protein>
<reference evidence="1" key="1">
    <citation type="journal article" date="2022" name="bioRxiv">
        <title>Sequencing and chromosome-scale assembly of the giantPleurodeles waltlgenome.</title>
        <authorList>
            <person name="Brown T."/>
            <person name="Elewa A."/>
            <person name="Iarovenko S."/>
            <person name="Subramanian E."/>
            <person name="Araus A.J."/>
            <person name="Petzold A."/>
            <person name="Susuki M."/>
            <person name="Suzuki K.-i.T."/>
            <person name="Hayashi T."/>
            <person name="Toyoda A."/>
            <person name="Oliveira C."/>
            <person name="Osipova E."/>
            <person name="Leigh N.D."/>
            <person name="Simon A."/>
            <person name="Yun M.H."/>
        </authorList>
    </citation>
    <scope>NUCLEOTIDE SEQUENCE</scope>
    <source>
        <strain evidence="1">20211129_DDA</strain>
        <tissue evidence="1">Liver</tissue>
    </source>
</reference>
<keyword evidence="2" id="KW-1185">Reference proteome</keyword>
<sequence>MVKPKKTESLLQHSPTTLFSTAMYCTTETLSDLEATLHEDSASLEKVLQAILDIKASLEARINTVSIEVNLLRADHRKLTDRVSETKSCLSTLVPTV</sequence>
<comment type="caution">
    <text evidence="1">The sequence shown here is derived from an EMBL/GenBank/DDBJ whole genome shotgun (WGS) entry which is preliminary data.</text>
</comment>
<organism evidence="1 2">
    <name type="scientific">Pleurodeles waltl</name>
    <name type="common">Iberian ribbed newt</name>
    <dbReference type="NCBI Taxonomy" id="8319"/>
    <lineage>
        <taxon>Eukaryota</taxon>
        <taxon>Metazoa</taxon>
        <taxon>Chordata</taxon>
        <taxon>Craniata</taxon>
        <taxon>Vertebrata</taxon>
        <taxon>Euteleostomi</taxon>
        <taxon>Amphibia</taxon>
        <taxon>Batrachia</taxon>
        <taxon>Caudata</taxon>
        <taxon>Salamandroidea</taxon>
        <taxon>Salamandridae</taxon>
        <taxon>Pleurodelinae</taxon>
        <taxon>Pleurodeles</taxon>
    </lineage>
</organism>
<dbReference type="Proteomes" id="UP001066276">
    <property type="component" value="Chromosome 3_1"/>
</dbReference>
<gene>
    <name evidence="1" type="ORF">NDU88_004876</name>
</gene>
<proteinExistence type="predicted"/>
<accession>A0AAV7UI96</accession>
<dbReference type="AlphaFoldDB" id="A0AAV7UI96"/>
<evidence type="ECO:0000313" key="1">
    <source>
        <dbReference type="EMBL" id="KAJ1188111.1"/>
    </source>
</evidence>